<dbReference type="InterPro" id="IPR011990">
    <property type="entry name" value="TPR-like_helical_dom_sf"/>
</dbReference>
<gene>
    <name evidence="2" type="ORF">CRU78_04660</name>
</gene>
<sequence>MSHDKSNKSDPSTGHEASRIEDLERTCFVIMPFGLKEVDGREVDFTAIYKQLFEPAINAARTPEGEALIPKRTDMEAFSGSINQDMFEYIMYSRVAFADISGFNPNVFYEIGARHATQEAGTVIFRQRGQSIPFDIATIKVFEYCDPTIPGADESRDLITRVLTDTLKRNRLDSPVRLALRSQWGGQPEPPRGGSALACPPDQSHDPLHQQAAASQAALQALQSEWRKQEVEHLLRDAEEAVRVNELETARIHYWAALRFAPTNLLARMRLGLVLKQQGRNYDALEEFTTLSKLAPDYAEAWKEKGIAEGLVARMIPAEARKKASWMPDGAASLQRATRLNPSDFDAWASLGGVESKVRDNPDGAYRMYMKAAEVSEGHPYPLLNAIKLEAGRTGKIDLGPSGDRLERAESMRKAQTQATPPADTPWCFYDLAEIHLYRCDHDGFIRQVVAGIEYSTATWQLETFRNTLQGTLVNNGHRPARAVGRNSDSGQRDRKSERTRALTFMTELILKTRWPSATS</sequence>
<organism evidence="2 3">
    <name type="scientific">Candidatus Accumulibacter phosphatis</name>
    <dbReference type="NCBI Taxonomy" id="327160"/>
    <lineage>
        <taxon>Bacteria</taxon>
        <taxon>Pseudomonadati</taxon>
        <taxon>Pseudomonadota</taxon>
        <taxon>Betaproteobacteria</taxon>
        <taxon>Candidatus Accumulibacter</taxon>
    </lineage>
</organism>
<feature type="region of interest" description="Disordered" evidence="1">
    <location>
        <begin position="479"/>
        <end position="498"/>
    </location>
</feature>
<accession>A0A6A7RSJ8</accession>
<protein>
    <submittedName>
        <fullName evidence="2">Uncharacterized protein</fullName>
    </submittedName>
</protein>
<dbReference type="SUPFAM" id="SSF48452">
    <property type="entry name" value="TPR-like"/>
    <property type="match status" value="1"/>
</dbReference>
<evidence type="ECO:0000313" key="3">
    <source>
        <dbReference type="Proteomes" id="UP000342300"/>
    </source>
</evidence>
<dbReference type="EMBL" id="PDHS01000097">
    <property type="protein sequence ID" value="MQM29866.1"/>
    <property type="molecule type" value="Genomic_DNA"/>
</dbReference>
<dbReference type="Proteomes" id="UP000342300">
    <property type="component" value="Unassembled WGS sequence"/>
</dbReference>
<dbReference type="Gene3D" id="1.25.40.10">
    <property type="entry name" value="Tetratricopeptide repeat domain"/>
    <property type="match status" value="2"/>
</dbReference>
<evidence type="ECO:0000313" key="2">
    <source>
        <dbReference type="EMBL" id="MQM29866.1"/>
    </source>
</evidence>
<comment type="caution">
    <text evidence="2">The sequence shown here is derived from an EMBL/GenBank/DDBJ whole genome shotgun (WGS) entry which is preliminary data.</text>
</comment>
<reference evidence="2 3" key="1">
    <citation type="submission" date="2017-09" db="EMBL/GenBank/DDBJ databases">
        <title>Metagenomic Analysis Reveals Denitrifying Candidatus Accumulibacter and Flanking Population as a Source of N2O.</title>
        <authorList>
            <person name="Gao H."/>
            <person name="Mao Y."/>
            <person name="Zhao X."/>
            <person name="Liu W.-T."/>
            <person name="Zhang T."/>
            <person name="Wells G."/>
        </authorList>
    </citation>
    <scope>NUCLEOTIDE SEQUENCE [LARGE SCALE GENOMIC DNA]</scope>
    <source>
        <strain evidence="2">CANDO_2_IC</strain>
    </source>
</reference>
<proteinExistence type="predicted"/>
<evidence type="ECO:0000256" key="1">
    <source>
        <dbReference type="SAM" id="MobiDB-lite"/>
    </source>
</evidence>
<feature type="region of interest" description="Disordered" evidence="1">
    <location>
        <begin position="181"/>
        <end position="210"/>
    </location>
</feature>
<name>A0A6A7RSJ8_9PROT</name>
<dbReference type="AlphaFoldDB" id="A0A6A7RSJ8"/>